<name>A0A2B7X6T5_POLH7</name>
<dbReference type="EMBL" id="PDNA01000169">
    <property type="protein sequence ID" value="PGH07364.1"/>
    <property type="molecule type" value="Genomic_DNA"/>
</dbReference>
<dbReference type="InterPro" id="IPR053829">
    <property type="entry name" value="XLF-like_CC"/>
</dbReference>
<dbReference type="InterPro" id="IPR052287">
    <property type="entry name" value="NHEJ_factor"/>
</dbReference>
<evidence type="ECO:0000259" key="9">
    <source>
        <dbReference type="Pfam" id="PF09302"/>
    </source>
</evidence>
<gene>
    <name evidence="11" type="ORF">AJ80_08005</name>
</gene>
<dbReference type="Proteomes" id="UP000224634">
    <property type="component" value="Unassembled WGS sequence"/>
</dbReference>
<dbReference type="AlphaFoldDB" id="A0A2B7X6T5"/>
<proteinExistence type="inferred from homology"/>
<sequence length="677" mass="73933">MPRDWKRLPLSGNGTPPLLYKYSTTSAGYEIFITDLAYIWTEKLSHSRILDRASDEDTSIDPSEDDEQFAVLLGKLKDALQGADGSRVFFTKDSKGSDLKLRTSTKLPAPLYPLKWTFQLSRSPQNALTKQILLPVLRGEANHEARLNSLIEHLKEKDSVLGRLFDKIESSGVDLSTVFPGMAGVRLSRKGSVLSQASKAIKGVAPFDEAAWNTEFEARSPDSSLGMNIAKELSGPNSPFEEQTDVCPTDGWWSQLSATERASKPPEKKKPRRSPTPEPEETAEETADEDDDFEVRKTPPRQRKKQMPAAQSEASDDEITHEASDRGGKRPDRADDSTRGASSLSQSPPPQKSKRKPKGLGTIGGKPKATQRPSEASSASDPDAQDSPQKPKSKPKKGLGTIGGKKPELRKPSRESPESTASDISTAPENPSKASTPKDTLAETDEDDDEIIPQHGKRKKPAEEDTDSQSPEKKPPPKPRGGLGQIGGKKQQKAPVEPVEKRPSTPPTASEDEDEGEEEYGVTKSIPQRTKQSSQAAALPKPKRIGKLGMIGGSKSPQKQKQTVQRKSPQPPGDDDDDDATTADEAGDTTMDIDTSPEKSRRKPPVGDRASSSPSLPPAVKKAETPPPPRPSAWQKPKKEDPKDETPEERANRKREELRRQLAGNKSAGPAKKKRRF</sequence>
<dbReference type="GO" id="GO:0006303">
    <property type="term" value="P:double-strand break repair via nonhomologous end joining"/>
    <property type="evidence" value="ECO:0007669"/>
    <property type="project" value="TreeGrafter"/>
</dbReference>
<evidence type="ECO:0000256" key="8">
    <source>
        <dbReference type="SAM" id="MobiDB-lite"/>
    </source>
</evidence>
<dbReference type="GO" id="GO:0045027">
    <property type="term" value="F:DNA end binding"/>
    <property type="evidence" value="ECO:0007669"/>
    <property type="project" value="TreeGrafter"/>
</dbReference>
<evidence type="ECO:0000256" key="5">
    <source>
        <dbReference type="ARBA" id="ARBA00023242"/>
    </source>
</evidence>
<feature type="compositionally biased region" description="Polar residues" evidence="8">
    <location>
        <begin position="525"/>
        <end position="536"/>
    </location>
</feature>
<dbReference type="InterPro" id="IPR015381">
    <property type="entry name" value="XLF-like_N"/>
</dbReference>
<dbReference type="GO" id="GO:0032807">
    <property type="term" value="C:DNA ligase IV complex"/>
    <property type="evidence" value="ECO:0007669"/>
    <property type="project" value="TreeGrafter"/>
</dbReference>
<evidence type="ECO:0000256" key="4">
    <source>
        <dbReference type="ARBA" id="ARBA00023204"/>
    </source>
</evidence>
<feature type="domain" description="XLF-like N-terminal" evidence="9">
    <location>
        <begin position="5"/>
        <end position="121"/>
    </location>
</feature>
<feature type="domain" description="XLF-like coiled-coil region" evidence="10">
    <location>
        <begin position="124"/>
        <end position="176"/>
    </location>
</feature>
<dbReference type="OrthoDB" id="2155935at2759"/>
<evidence type="ECO:0000256" key="6">
    <source>
        <dbReference type="ARBA" id="ARBA00025747"/>
    </source>
</evidence>
<feature type="compositionally biased region" description="Basic and acidic residues" evidence="8">
    <location>
        <begin position="318"/>
        <end position="338"/>
    </location>
</feature>
<evidence type="ECO:0000256" key="3">
    <source>
        <dbReference type="ARBA" id="ARBA00023125"/>
    </source>
</evidence>
<dbReference type="Gene3D" id="2.170.210.10">
    <property type="entry name" value="DNA double-strand break repair and VJ recombination XRCC4, N-terminal"/>
    <property type="match status" value="1"/>
</dbReference>
<feature type="compositionally biased region" description="Low complexity" evidence="8">
    <location>
        <begin position="373"/>
        <end position="390"/>
    </location>
</feature>
<keyword evidence="12" id="KW-1185">Reference proteome</keyword>
<comment type="caution">
    <text evidence="11">The sequence shown here is derived from an EMBL/GenBank/DDBJ whole genome shotgun (WGS) entry which is preliminary data.</text>
</comment>
<dbReference type="CDD" id="cd22285">
    <property type="entry name" value="HD_XLF_N"/>
    <property type="match status" value="1"/>
</dbReference>
<feature type="compositionally biased region" description="Basic and acidic residues" evidence="8">
    <location>
        <begin position="405"/>
        <end position="417"/>
    </location>
</feature>
<organism evidence="11 12">
    <name type="scientific">Polytolypa hystricis (strain UAMH7299)</name>
    <dbReference type="NCBI Taxonomy" id="1447883"/>
    <lineage>
        <taxon>Eukaryota</taxon>
        <taxon>Fungi</taxon>
        <taxon>Dikarya</taxon>
        <taxon>Ascomycota</taxon>
        <taxon>Pezizomycotina</taxon>
        <taxon>Eurotiomycetes</taxon>
        <taxon>Eurotiomycetidae</taxon>
        <taxon>Onygenales</taxon>
        <taxon>Onygenales incertae sedis</taxon>
        <taxon>Polytolypa</taxon>
    </lineage>
</organism>
<evidence type="ECO:0000256" key="2">
    <source>
        <dbReference type="ARBA" id="ARBA00022763"/>
    </source>
</evidence>
<dbReference type="STRING" id="1447883.A0A2B7X6T5"/>
<feature type="compositionally biased region" description="Basic and acidic residues" evidence="8">
    <location>
        <begin position="637"/>
        <end position="660"/>
    </location>
</feature>
<dbReference type="PANTHER" id="PTHR32235:SF1">
    <property type="entry name" value="NON-HOMOLOGOUS END-JOINING FACTOR 1"/>
    <property type="match status" value="1"/>
</dbReference>
<evidence type="ECO:0000256" key="1">
    <source>
        <dbReference type="ARBA" id="ARBA00004123"/>
    </source>
</evidence>
<keyword evidence="2" id="KW-0227">DNA damage</keyword>
<protein>
    <recommendedName>
        <fullName evidence="7">Non-homologous end-joining factor 1</fullName>
    </recommendedName>
</protein>
<reference evidence="11 12" key="1">
    <citation type="submission" date="2017-10" db="EMBL/GenBank/DDBJ databases">
        <title>Comparative genomics in systemic dimorphic fungi from Ajellomycetaceae.</title>
        <authorList>
            <person name="Munoz J.F."/>
            <person name="Mcewen J.G."/>
            <person name="Clay O.K."/>
            <person name="Cuomo C.A."/>
        </authorList>
    </citation>
    <scope>NUCLEOTIDE SEQUENCE [LARGE SCALE GENOMIC DNA]</scope>
    <source>
        <strain evidence="11 12">UAMH7299</strain>
    </source>
</reference>
<accession>A0A2B7X6T5</accession>
<dbReference type="Pfam" id="PF09302">
    <property type="entry name" value="XLF"/>
    <property type="match status" value="1"/>
</dbReference>
<keyword evidence="4" id="KW-0234">DNA repair</keyword>
<feature type="compositionally biased region" description="Polar residues" evidence="8">
    <location>
        <begin position="418"/>
        <end position="438"/>
    </location>
</feature>
<feature type="region of interest" description="Disordered" evidence="8">
    <location>
        <begin position="220"/>
        <end position="677"/>
    </location>
</feature>
<keyword evidence="5" id="KW-0539">Nucleus</keyword>
<feature type="compositionally biased region" description="Polar residues" evidence="8">
    <location>
        <begin position="555"/>
        <end position="568"/>
    </location>
</feature>
<dbReference type="Pfam" id="PF21928">
    <property type="entry name" value="XLF_CC"/>
    <property type="match status" value="1"/>
</dbReference>
<keyword evidence="3" id="KW-0238">DNA-binding</keyword>
<evidence type="ECO:0000313" key="11">
    <source>
        <dbReference type="EMBL" id="PGH07364.1"/>
    </source>
</evidence>
<feature type="compositionally biased region" description="Acidic residues" evidence="8">
    <location>
        <begin position="573"/>
        <end position="587"/>
    </location>
</feature>
<comment type="subcellular location">
    <subcellularLocation>
        <location evidence="1">Nucleus</location>
    </subcellularLocation>
</comment>
<feature type="compositionally biased region" description="Acidic residues" evidence="8">
    <location>
        <begin position="510"/>
        <end position="520"/>
    </location>
</feature>
<evidence type="ECO:0000313" key="12">
    <source>
        <dbReference type="Proteomes" id="UP000224634"/>
    </source>
</evidence>
<comment type="similarity">
    <text evidence="6">Belongs to the XRCC4-XLF family. XLF subfamily.</text>
</comment>
<dbReference type="InterPro" id="IPR038051">
    <property type="entry name" value="XRCC4-like_N_sf"/>
</dbReference>
<evidence type="ECO:0000259" key="10">
    <source>
        <dbReference type="Pfam" id="PF21928"/>
    </source>
</evidence>
<dbReference type="PANTHER" id="PTHR32235">
    <property type="entry name" value="NON-HOMOLOGOUS END-JOINING FACTOR 1"/>
    <property type="match status" value="1"/>
</dbReference>
<feature type="compositionally biased region" description="Acidic residues" evidence="8">
    <location>
        <begin position="278"/>
        <end position="293"/>
    </location>
</feature>
<evidence type="ECO:0000256" key="7">
    <source>
        <dbReference type="ARBA" id="ARBA00044529"/>
    </source>
</evidence>
<feature type="compositionally biased region" description="Acidic residues" evidence="8">
    <location>
        <begin position="442"/>
        <end position="451"/>
    </location>
</feature>